<accession>A0ABR0R2E4</accession>
<evidence type="ECO:0000313" key="2">
    <source>
        <dbReference type="Proteomes" id="UP001358586"/>
    </source>
</evidence>
<name>A0ABR0R2E4_GOSAR</name>
<proteinExistence type="predicted"/>
<sequence length="149" mass="17189">MMTWDRFCHPKGMGGLTNPDSRGLALPKLRKLWKMVLFGSLVMGKRSMYSMIGGVSRVFGWTVGHEIFPTYNKIARILQEFVRKCPQCDTNEETLINALKDYPSTRDILIYRGLDNRLLNGNYIRCIDWLEDAFRIMDAKAAADFLTFL</sequence>
<comment type="caution">
    <text evidence="1">The sequence shown here is derived from an EMBL/GenBank/DDBJ whole genome shotgun (WGS) entry which is preliminary data.</text>
</comment>
<protein>
    <submittedName>
        <fullName evidence="1">Uncharacterized protein</fullName>
    </submittedName>
</protein>
<reference evidence="1 2" key="1">
    <citation type="submission" date="2023-03" db="EMBL/GenBank/DDBJ databases">
        <title>WGS of Gossypium arboreum.</title>
        <authorList>
            <person name="Yu D."/>
        </authorList>
    </citation>
    <scope>NUCLEOTIDE SEQUENCE [LARGE SCALE GENOMIC DNA]</scope>
    <source>
        <tissue evidence="1">Leaf</tissue>
    </source>
</reference>
<gene>
    <name evidence="1" type="ORF">PVK06_001975</name>
</gene>
<dbReference type="EMBL" id="JARKNE010000001">
    <property type="protein sequence ID" value="KAK5845758.1"/>
    <property type="molecule type" value="Genomic_DNA"/>
</dbReference>
<evidence type="ECO:0000313" key="1">
    <source>
        <dbReference type="EMBL" id="KAK5845758.1"/>
    </source>
</evidence>
<keyword evidence="2" id="KW-1185">Reference proteome</keyword>
<dbReference type="Proteomes" id="UP001358586">
    <property type="component" value="Chromosome 1"/>
</dbReference>
<organism evidence="1 2">
    <name type="scientific">Gossypium arboreum</name>
    <name type="common">Tree cotton</name>
    <name type="synonym">Gossypium nanking</name>
    <dbReference type="NCBI Taxonomy" id="29729"/>
    <lineage>
        <taxon>Eukaryota</taxon>
        <taxon>Viridiplantae</taxon>
        <taxon>Streptophyta</taxon>
        <taxon>Embryophyta</taxon>
        <taxon>Tracheophyta</taxon>
        <taxon>Spermatophyta</taxon>
        <taxon>Magnoliopsida</taxon>
        <taxon>eudicotyledons</taxon>
        <taxon>Gunneridae</taxon>
        <taxon>Pentapetalae</taxon>
        <taxon>rosids</taxon>
        <taxon>malvids</taxon>
        <taxon>Malvales</taxon>
        <taxon>Malvaceae</taxon>
        <taxon>Malvoideae</taxon>
        <taxon>Gossypium</taxon>
    </lineage>
</organism>